<proteinExistence type="predicted"/>
<protein>
    <recommendedName>
        <fullName evidence="2">Dihydrodipicolinate synthase family protein</fullName>
    </recommendedName>
</protein>
<dbReference type="EMBL" id="UINC01026731">
    <property type="protein sequence ID" value="SVB04703.1"/>
    <property type="molecule type" value="Genomic_DNA"/>
</dbReference>
<dbReference type="InterPro" id="IPR002220">
    <property type="entry name" value="DapA-like"/>
</dbReference>
<sequence length="98" mass="10617">MDINKVKSEIRGPASLIMLPFDENLNLDLEGLKNNLQYTLDEGMSTGRGFWIVPCGTGEYLNITPKEHKSIVESAVEIGKGKITIVAGCAGINPNDVI</sequence>
<reference evidence="1" key="1">
    <citation type="submission" date="2018-05" db="EMBL/GenBank/DDBJ databases">
        <authorList>
            <person name="Lanie J.A."/>
            <person name="Ng W.-L."/>
            <person name="Kazmierczak K.M."/>
            <person name="Andrzejewski T.M."/>
            <person name="Davidsen T.M."/>
            <person name="Wayne K.J."/>
            <person name="Tettelin H."/>
            <person name="Glass J.I."/>
            <person name="Rusch D."/>
            <person name="Podicherti R."/>
            <person name="Tsui H.-C.T."/>
            <person name="Winkler M.E."/>
        </authorList>
    </citation>
    <scope>NUCLEOTIDE SEQUENCE</scope>
</reference>
<organism evidence="1">
    <name type="scientific">marine metagenome</name>
    <dbReference type="NCBI Taxonomy" id="408172"/>
    <lineage>
        <taxon>unclassified sequences</taxon>
        <taxon>metagenomes</taxon>
        <taxon>ecological metagenomes</taxon>
    </lineage>
</organism>
<dbReference type="Pfam" id="PF00701">
    <property type="entry name" value="DHDPS"/>
    <property type="match status" value="1"/>
</dbReference>
<dbReference type="SUPFAM" id="SSF51569">
    <property type="entry name" value="Aldolase"/>
    <property type="match status" value="1"/>
</dbReference>
<gene>
    <name evidence="1" type="ORF">METZ01_LOCUS157557</name>
</gene>
<dbReference type="InterPro" id="IPR013785">
    <property type="entry name" value="Aldolase_TIM"/>
</dbReference>
<dbReference type="GO" id="GO:0016829">
    <property type="term" value="F:lyase activity"/>
    <property type="evidence" value="ECO:0007669"/>
    <property type="project" value="InterPro"/>
</dbReference>
<evidence type="ECO:0008006" key="2">
    <source>
        <dbReference type="Google" id="ProtNLM"/>
    </source>
</evidence>
<evidence type="ECO:0000313" key="1">
    <source>
        <dbReference type="EMBL" id="SVB04703.1"/>
    </source>
</evidence>
<name>A0A382AUJ1_9ZZZZ</name>
<dbReference type="AlphaFoldDB" id="A0A382AUJ1"/>
<accession>A0A382AUJ1</accession>
<dbReference type="Gene3D" id="3.20.20.70">
    <property type="entry name" value="Aldolase class I"/>
    <property type="match status" value="1"/>
</dbReference>
<feature type="non-terminal residue" evidence="1">
    <location>
        <position position="98"/>
    </location>
</feature>